<sequence>MEVSSSTTKRRATKKTTTSNSLTQHTIWLYVPSMLLVLCRLLLANAALDLDTYFALTLSVLLLSRLLSVFALRAKTSPSSSSWHGESEPGVRGDLLILLSEDRWIRMRGLVDDLKAVTSGSWLSTPSSKYGVTSSFSFSTRMVLDIVEWTSRLLVYVASIVLANAPDADKMLIVTYAVLSHVTLALYNDNNNNNSNTGGTGNPLIMNGRQVKVSAGPNSVKRYSRRLAMARELTREMGRSDFALKLGMINADEVDDRGTVKDELVTM</sequence>
<evidence type="ECO:0000256" key="1">
    <source>
        <dbReference type="SAM" id="Phobius"/>
    </source>
</evidence>
<proteinExistence type="predicted"/>
<dbReference type="RefSeq" id="XP_016235982.1">
    <property type="nucleotide sequence ID" value="XM_016380155.1"/>
</dbReference>
<dbReference type="EMBL" id="KN847495">
    <property type="protein sequence ID" value="KIW15766.1"/>
    <property type="molecule type" value="Genomic_DNA"/>
</dbReference>
<name>A0A0D1YL38_9EURO</name>
<evidence type="ECO:0000313" key="3">
    <source>
        <dbReference type="Proteomes" id="UP000053328"/>
    </source>
</evidence>
<dbReference type="GeneID" id="27332899"/>
<keyword evidence="1" id="KW-0472">Membrane</keyword>
<dbReference type="VEuPathDB" id="FungiDB:PV08_05816"/>
<feature type="transmembrane region" description="Helical" evidence="1">
    <location>
        <begin position="27"/>
        <end position="47"/>
    </location>
</feature>
<protein>
    <submittedName>
        <fullName evidence="2">Uncharacterized protein</fullName>
    </submittedName>
</protein>
<dbReference type="HOGENOM" id="CLU_026024_0_0_1"/>
<keyword evidence="1" id="KW-1133">Transmembrane helix</keyword>
<accession>A0A0D1YL38</accession>
<dbReference type="OrthoDB" id="2956246at2759"/>
<keyword evidence="1" id="KW-0812">Transmembrane</keyword>
<keyword evidence="3" id="KW-1185">Reference proteome</keyword>
<evidence type="ECO:0000313" key="2">
    <source>
        <dbReference type="EMBL" id="KIW15766.1"/>
    </source>
</evidence>
<reference evidence="2 3" key="1">
    <citation type="submission" date="2015-01" db="EMBL/GenBank/DDBJ databases">
        <title>The Genome Sequence of Exophiala spinifera CBS89968.</title>
        <authorList>
            <consortium name="The Broad Institute Genomics Platform"/>
            <person name="Cuomo C."/>
            <person name="de Hoog S."/>
            <person name="Gorbushina A."/>
            <person name="Stielow B."/>
            <person name="Teixiera M."/>
            <person name="Abouelleil A."/>
            <person name="Chapman S.B."/>
            <person name="Priest M."/>
            <person name="Young S.K."/>
            <person name="Wortman J."/>
            <person name="Nusbaum C."/>
            <person name="Birren B."/>
        </authorList>
    </citation>
    <scope>NUCLEOTIDE SEQUENCE [LARGE SCALE GENOMIC DNA]</scope>
    <source>
        <strain evidence="2 3">CBS 89968</strain>
    </source>
</reference>
<feature type="transmembrane region" description="Helical" evidence="1">
    <location>
        <begin position="53"/>
        <end position="72"/>
    </location>
</feature>
<dbReference type="Proteomes" id="UP000053328">
    <property type="component" value="Unassembled WGS sequence"/>
</dbReference>
<dbReference type="STRING" id="91928.A0A0D1YL38"/>
<gene>
    <name evidence="2" type="ORF">PV08_05816</name>
</gene>
<organism evidence="2 3">
    <name type="scientific">Exophiala spinifera</name>
    <dbReference type="NCBI Taxonomy" id="91928"/>
    <lineage>
        <taxon>Eukaryota</taxon>
        <taxon>Fungi</taxon>
        <taxon>Dikarya</taxon>
        <taxon>Ascomycota</taxon>
        <taxon>Pezizomycotina</taxon>
        <taxon>Eurotiomycetes</taxon>
        <taxon>Chaetothyriomycetidae</taxon>
        <taxon>Chaetothyriales</taxon>
        <taxon>Herpotrichiellaceae</taxon>
        <taxon>Exophiala</taxon>
    </lineage>
</organism>
<dbReference type="AlphaFoldDB" id="A0A0D1YL38"/>